<reference evidence="1" key="1">
    <citation type="submission" date="2022-07" db="EMBL/GenBank/DDBJ databases">
        <title>Genome analysis of Parmales, a sister group of diatoms, reveals the evolutionary specialization of diatoms from phago-mixotrophs to photoautotrophs.</title>
        <authorList>
            <person name="Ban H."/>
            <person name="Sato S."/>
            <person name="Yoshikawa S."/>
            <person name="Kazumasa Y."/>
            <person name="Nakamura Y."/>
            <person name="Ichinomiya M."/>
            <person name="Saitoh K."/>
            <person name="Sato N."/>
            <person name="Blanc-Mathieu R."/>
            <person name="Endo H."/>
            <person name="Kuwata A."/>
            <person name="Ogata H."/>
        </authorList>
    </citation>
    <scope>NUCLEOTIDE SEQUENCE</scope>
</reference>
<comment type="caution">
    <text evidence="1">The sequence shown here is derived from an EMBL/GenBank/DDBJ whole genome shotgun (WGS) entry which is preliminary data.</text>
</comment>
<sequence>HIRLLRPYLAAIRHKGEDEEGSCKEIQGYEWGESKGLEGGR</sequence>
<evidence type="ECO:0000313" key="2">
    <source>
        <dbReference type="Proteomes" id="UP001165082"/>
    </source>
</evidence>
<dbReference type="EMBL" id="BRXZ01003792">
    <property type="protein sequence ID" value="GMH62021.1"/>
    <property type="molecule type" value="Genomic_DNA"/>
</dbReference>
<protein>
    <submittedName>
        <fullName evidence="1">Uncharacterized protein</fullName>
    </submittedName>
</protein>
<name>A0A9W7A1Y8_9STRA</name>
<keyword evidence="2" id="KW-1185">Reference proteome</keyword>
<dbReference type="Proteomes" id="UP001165082">
    <property type="component" value="Unassembled WGS sequence"/>
</dbReference>
<organism evidence="1 2">
    <name type="scientific">Triparma retinervis</name>
    <dbReference type="NCBI Taxonomy" id="2557542"/>
    <lineage>
        <taxon>Eukaryota</taxon>
        <taxon>Sar</taxon>
        <taxon>Stramenopiles</taxon>
        <taxon>Ochrophyta</taxon>
        <taxon>Bolidophyceae</taxon>
        <taxon>Parmales</taxon>
        <taxon>Triparmaceae</taxon>
        <taxon>Triparma</taxon>
    </lineage>
</organism>
<gene>
    <name evidence="1" type="ORF">TrRE_jg10493</name>
</gene>
<dbReference type="AlphaFoldDB" id="A0A9W7A1Y8"/>
<proteinExistence type="predicted"/>
<feature type="non-terminal residue" evidence="1">
    <location>
        <position position="1"/>
    </location>
</feature>
<evidence type="ECO:0000313" key="1">
    <source>
        <dbReference type="EMBL" id="GMH62021.1"/>
    </source>
</evidence>
<accession>A0A9W7A1Y8</accession>